<sequence>LTLKLGDSKMKLSNKVRENLSKLLNKIDFIETSRNSHDVMEWLHGKIKGRRVVICLWNSCREYKKPVLQVNIYDDTFKSPVKSKSDLLESYEISVSGKVSRKEETPC</sequence>
<accession>S4TU44</accession>
<protein>
    <submittedName>
        <fullName evidence="1">Uncharacterized protein</fullName>
    </submittedName>
</protein>
<feature type="non-terminal residue" evidence="1">
    <location>
        <position position="1"/>
    </location>
</feature>
<reference evidence="1" key="1">
    <citation type="journal article" date="2013" name="BMC Genomics">
        <title>Genomic characterization provides new insight into Salmonella phage diversity.</title>
        <authorList>
            <person name="Moreno Switt A.I."/>
            <person name="Orsi R.H."/>
            <person name="den Bakker H.C."/>
            <person name="Vongkamjan K."/>
            <person name="Altier C."/>
            <person name="Wiedmann M."/>
        </authorList>
    </citation>
    <scope>NUCLEOTIDE SEQUENCE</scope>
</reference>
<organism evidence="1">
    <name type="scientific">Salmonella phage FSL SP-107</name>
    <dbReference type="NCBI Taxonomy" id="1173772"/>
    <lineage>
        <taxon>Viruses</taxon>
        <taxon>Duplodnaviria</taxon>
        <taxon>Heunggongvirae</taxon>
        <taxon>Uroviricota</taxon>
        <taxon>Caudoviricetes</taxon>
        <taxon>Andersonviridae</taxon>
        <taxon>Ounavirinae</taxon>
        <taxon>Felixounavirus</taxon>
    </lineage>
</organism>
<dbReference type="EMBL" id="KC139648">
    <property type="protein sequence ID" value="AGF89498.1"/>
    <property type="molecule type" value="Genomic_DNA"/>
</dbReference>
<gene>
    <name evidence="1" type="ORF">SP107_00696</name>
</gene>
<evidence type="ECO:0000313" key="1">
    <source>
        <dbReference type="EMBL" id="AGF89498.1"/>
    </source>
</evidence>
<proteinExistence type="predicted"/>
<name>S4TU44_9CAUD</name>